<sequence length="445" mass="48631">MDLSEKLREGAQEGNIDGLYAIIREDPCILELIDQVPFVDTPLHVAVAAGNDDFAMEIMNLKPSFARKLNKDGYSPIHLALQNEKSVLRLLAADKSLVRVEGREGYTPLHWVAAQGNLRLLAQFLVDCPECVQDGTIRNETALHVAAKSNNKLEALQVLTRSLRRTYFYSSSFGEKALELEGQRWQHCAALLMENGLKTCWNLTVAILDSPFGAIAYSKVNINEINSSGMTALDVIQELPVLEQSAKRKAMDILLNAEGLSTSSIPRAQTLHELLGSKITFLERAFSEVFYDITNMSAERSSAVLVILVQIPTSTYQATLSPPGGMLQGDGSDCVCKQTNSTNSNGGKSVLSSASFLLFYVPNTIAFIMTLILTLGLPAIIASGISSLLLVPLLLLYFCLLSSTFDISPNSAVVIFGFLPLLSLPVMLRVIGHAKCLKKYMVEEV</sequence>
<dbReference type="Pfam" id="PF12796">
    <property type="entry name" value="Ank_2"/>
    <property type="match status" value="1"/>
</dbReference>
<dbReference type="PROSITE" id="PS50088">
    <property type="entry name" value="ANK_REPEAT"/>
    <property type="match status" value="1"/>
</dbReference>
<keyword evidence="4" id="KW-1185">Reference proteome</keyword>
<organism evidence="4 5">
    <name type="scientific">Durio zibethinus</name>
    <name type="common">Durian</name>
    <dbReference type="NCBI Taxonomy" id="66656"/>
    <lineage>
        <taxon>Eukaryota</taxon>
        <taxon>Viridiplantae</taxon>
        <taxon>Streptophyta</taxon>
        <taxon>Embryophyta</taxon>
        <taxon>Tracheophyta</taxon>
        <taxon>Spermatophyta</taxon>
        <taxon>Magnoliopsida</taxon>
        <taxon>eudicotyledons</taxon>
        <taxon>Gunneridae</taxon>
        <taxon>Pentapetalae</taxon>
        <taxon>rosids</taxon>
        <taxon>malvids</taxon>
        <taxon>Malvales</taxon>
        <taxon>Malvaceae</taxon>
        <taxon>Helicteroideae</taxon>
        <taxon>Durio</taxon>
    </lineage>
</organism>
<dbReference type="Proteomes" id="UP000515121">
    <property type="component" value="Unplaced"/>
</dbReference>
<feature type="transmembrane region" description="Helical" evidence="2">
    <location>
        <begin position="388"/>
        <end position="405"/>
    </location>
</feature>
<accession>A0A6P5Z608</accession>
<feature type="transmembrane region" description="Helical" evidence="2">
    <location>
        <begin position="411"/>
        <end position="431"/>
    </location>
</feature>
<dbReference type="PROSITE" id="PS50297">
    <property type="entry name" value="ANK_REP_REGION"/>
    <property type="match status" value="1"/>
</dbReference>
<feature type="repeat" description="ANK" evidence="1">
    <location>
        <begin position="104"/>
        <end position="127"/>
    </location>
</feature>
<evidence type="ECO:0000256" key="1">
    <source>
        <dbReference type="PROSITE-ProRule" id="PRU00023"/>
    </source>
</evidence>
<dbReference type="GeneID" id="111297620"/>
<dbReference type="InterPro" id="IPR036770">
    <property type="entry name" value="Ankyrin_rpt-contain_sf"/>
</dbReference>
<dbReference type="SUPFAM" id="SSF48403">
    <property type="entry name" value="Ankyrin repeat"/>
    <property type="match status" value="1"/>
</dbReference>
<evidence type="ECO:0000313" key="5">
    <source>
        <dbReference type="RefSeq" id="XP_022748010.1"/>
    </source>
</evidence>
<dbReference type="PANTHER" id="PTHR24128:SF24">
    <property type="entry name" value="ANKYRIN REPEAT PROTEIN"/>
    <property type="match status" value="1"/>
</dbReference>
<dbReference type="InterPro" id="IPR026961">
    <property type="entry name" value="PGG_dom"/>
</dbReference>
<dbReference type="Pfam" id="PF13962">
    <property type="entry name" value="PGG"/>
    <property type="match status" value="1"/>
</dbReference>
<dbReference type="InterPro" id="IPR002110">
    <property type="entry name" value="Ankyrin_rpt"/>
</dbReference>
<evidence type="ECO:0000256" key="2">
    <source>
        <dbReference type="SAM" id="Phobius"/>
    </source>
</evidence>
<keyword evidence="2" id="KW-1133">Transmembrane helix</keyword>
<dbReference type="Gene3D" id="1.25.40.20">
    <property type="entry name" value="Ankyrin repeat-containing domain"/>
    <property type="match status" value="1"/>
</dbReference>
<feature type="domain" description="PGG" evidence="3">
    <location>
        <begin position="299"/>
        <end position="378"/>
    </location>
</feature>
<dbReference type="SMART" id="SM00248">
    <property type="entry name" value="ANK"/>
    <property type="match status" value="4"/>
</dbReference>
<proteinExistence type="predicted"/>
<name>A0A6P5Z608_DURZI</name>
<dbReference type="KEGG" id="dzi:111297620"/>
<dbReference type="PANTHER" id="PTHR24128">
    <property type="entry name" value="HOMEOBOX PROTEIN WARIAI"/>
    <property type="match status" value="1"/>
</dbReference>
<keyword evidence="1" id="KW-0040">ANK repeat</keyword>
<dbReference type="RefSeq" id="XP_022748010.1">
    <property type="nucleotide sequence ID" value="XM_022892275.1"/>
</dbReference>
<dbReference type="OrthoDB" id="674805at2759"/>
<dbReference type="AlphaFoldDB" id="A0A6P5Z608"/>
<keyword evidence="2" id="KW-0812">Transmembrane</keyword>
<evidence type="ECO:0000313" key="4">
    <source>
        <dbReference type="Proteomes" id="UP000515121"/>
    </source>
</evidence>
<gene>
    <name evidence="5" type="primary">LOC111297620</name>
</gene>
<protein>
    <submittedName>
        <fullName evidence="5">Ankyrin repeat-containing protein BDA1-like</fullName>
    </submittedName>
</protein>
<keyword evidence="2" id="KW-0472">Membrane</keyword>
<evidence type="ECO:0000259" key="3">
    <source>
        <dbReference type="Pfam" id="PF13962"/>
    </source>
</evidence>
<feature type="transmembrane region" description="Helical" evidence="2">
    <location>
        <begin position="357"/>
        <end position="381"/>
    </location>
</feature>
<reference evidence="5" key="1">
    <citation type="submission" date="2025-08" db="UniProtKB">
        <authorList>
            <consortium name="RefSeq"/>
        </authorList>
    </citation>
    <scope>IDENTIFICATION</scope>
    <source>
        <tissue evidence="5">Fruit stalk</tissue>
    </source>
</reference>